<dbReference type="AlphaFoldDB" id="A0A5P8WFW6"/>
<evidence type="ECO:0000313" key="1">
    <source>
        <dbReference type="EMBL" id="QFS51344.1"/>
    </source>
</evidence>
<name>A0A5P8WFW6_9NOSO</name>
<accession>A0A5P8WFW6</accession>
<evidence type="ECO:0000313" key="3">
    <source>
        <dbReference type="Proteomes" id="UP000326678"/>
    </source>
</evidence>
<dbReference type="EMBL" id="CP045227">
    <property type="protein sequence ID" value="QFS51344.1"/>
    <property type="molecule type" value="Genomic_DNA"/>
</dbReference>
<evidence type="ECO:0000313" key="2">
    <source>
        <dbReference type="EMBL" id="QFS51574.1"/>
    </source>
</evidence>
<sequence length="134" mass="15650">MIKSNFYVKFTGKRKSWVCIATKTGVFINFIYRFYSKDFDHLLPLIVYNSCIERFIAKLRASYHRVFIIPCGRRKAIIDPHTASMFRQNPTFTSKTLKLIYSKAFQTILQVFTRISAQYLEGSASRLPVSSEEM</sequence>
<organism evidence="2 3">
    <name type="scientific">Nostoc sphaeroides CCNUC1</name>
    <dbReference type="NCBI Taxonomy" id="2653204"/>
    <lineage>
        <taxon>Bacteria</taxon>
        <taxon>Bacillati</taxon>
        <taxon>Cyanobacteriota</taxon>
        <taxon>Cyanophyceae</taxon>
        <taxon>Nostocales</taxon>
        <taxon>Nostocaceae</taxon>
        <taxon>Nostoc</taxon>
    </lineage>
</organism>
<protein>
    <submittedName>
        <fullName evidence="2">Uncharacterized protein</fullName>
    </submittedName>
</protein>
<dbReference type="EMBL" id="CP045227">
    <property type="protein sequence ID" value="QFS51574.1"/>
    <property type="molecule type" value="Genomic_DNA"/>
</dbReference>
<gene>
    <name evidence="1" type="ORF">GXM_08838</name>
    <name evidence="2" type="ORF">GXM_09068</name>
</gene>
<keyword evidence="3" id="KW-1185">Reference proteome</keyword>
<proteinExistence type="predicted"/>
<reference evidence="2 3" key="1">
    <citation type="submission" date="2019-10" db="EMBL/GenBank/DDBJ databases">
        <title>Genomic and transcriptomic insights into the perfect genentic adaptation of a filamentous nitrogen-fixing cyanobacterium to rice fields.</title>
        <authorList>
            <person name="Chen Z."/>
        </authorList>
    </citation>
    <scope>NUCLEOTIDE SEQUENCE [LARGE SCALE GENOMIC DNA]</scope>
    <source>
        <strain evidence="2">CCNUC1</strain>
    </source>
</reference>
<dbReference type="Proteomes" id="UP000326678">
    <property type="component" value="Chromosome Gxm2"/>
</dbReference>
<dbReference type="KEGG" id="nsh:GXM_09068"/>
<dbReference type="KEGG" id="nsh:GXM_08838"/>